<gene>
    <name evidence="9" type="ORF">SAMN05444351_3996</name>
</gene>
<evidence type="ECO:0000256" key="2">
    <source>
        <dbReference type="ARBA" id="ARBA00022527"/>
    </source>
</evidence>
<keyword evidence="5 9" id="KW-0418">Kinase</keyword>
<keyword evidence="6" id="KW-0067">ATP-binding</keyword>
<dbReference type="Gene3D" id="3.30.10.20">
    <property type="match status" value="1"/>
</dbReference>
<evidence type="ECO:0000256" key="5">
    <source>
        <dbReference type="ARBA" id="ARBA00022777"/>
    </source>
</evidence>
<dbReference type="STRING" id="1070870.SAMN05444351_3996"/>
<dbReference type="SUPFAM" id="SSF56112">
    <property type="entry name" value="Protein kinase-like (PK-like)"/>
    <property type="match status" value="1"/>
</dbReference>
<dbReference type="GO" id="GO:0005524">
    <property type="term" value="F:ATP binding"/>
    <property type="evidence" value="ECO:0007669"/>
    <property type="project" value="UniProtKB-KW"/>
</dbReference>
<feature type="compositionally biased region" description="Gly residues" evidence="7">
    <location>
        <begin position="481"/>
        <end position="510"/>
    </location>
</feature>
<evidence type="ECO:0000259" key="8">
    <source>
        <dbReference type="PROSITE" id="PS50011"/>
    </source>
</evidence>
<dbReference type="PANTHER" id="PTHR43289">
    <property type="entry name" value="MITOGEN-ACTIVATED PROTEIN KINASE KINASE KINASE 20-RELATED"/>
    <property type="match status" value="1"/>
</dbReference>
<dbReference type="InterPro" id="IPR000719">
    <property type="entry name" value="Prot_kinase_dom"/>
</dbReference>
<evidence type="ECO:0000256" key="7">
    <source>
        <dbReference type="SAM" id="MobiDB-lite"/>
    </source>
</evidence>
<evidence type="ECO:0000256" key="4">
    <source>
        <dbReference type="ARBA" id="ARBA00022741"/>
    </source>
</evidence>
<evidence type="ECO:0000256" key="1">
    <source>
        <dbReference type="ARBA" id="ARBA00012513"/>
    </source>
</evidence>
<dbReference type="EMBL" id="FQVX01000004">
    <property type="protein sequence ID" value="SHH09099.1"/>
    <property type="molecule type" value="Genomic_DNA"/>
</dbReference>
<dbReference type="Proteomes" id="UP000184471">
    <property type="component" value="Unassembled WGS sequence"/>
</dbReference>
<proteinExistence type="predicted"/>
<keyword evidence="4" id="KW-0547">Nucleotide-binding</keyword>
<dbReference type="PROSITE" id="PS00108">
    <property type="entry name" value="PROTEIN_KINASE_ST"/>
    <property type="match status" value="1"/>
</dbReference>
<keyword evidence="2 9" id="KW-0723">Serine/threonine-protein kinase</keyword>
<dbReference type="SMART" id="SM00220">
    <property type="entry name" value="S_TKc"/>
    <property type="match status" value="1"/>
</dbReference>
<reference evidence="9 10" key="1">
    <citation type="submission" date="2016-11" db="EMBL/GenBank/DDBJ databases">
        <authorList>
            <person name="Jaros S."/>
            <person name="Januszkiewicz K."/>
            <person name="Wedrychowicz H."/>
        </authorList>
    </citation>
    <scope>NUCLEOTIDE SEQUENCE [LARGE SCALE GENOMIC DNA]</scope>
    <source>
        <strain evidence="9 10">DSM 45408</strain>
    </source>
</reference>
<evidence type="ECO:0000256" key="3">
    <source>
        <dbReference type="ARBA" id="ARBA00022679"/>
    </source>
</evidence>
<organism evidence="9 10">
    <name type="scientific">Geodermatophilus nigrescens</name>
    <dbReference type="NCBI Taxonomy" id="1070870"/>
    <lineage>
        <taxon>Bacteria</taxon>
        <taxon>Bacillati</taxon>
        <taxon>Actinomycetota</taxon>
        <taxon>Actinomycetes</taxon>
        <taxon>Geodermatophilales</taxon>
        <taxon>Geodermatophilaceae</taxon>
        <taxon>Geodermatophilus</taxon>
    </lineage>
</organism>
<keyword evidence="3" id="KW-0808">Transferase</keyword>
<evidence type="ECO:0000313" key="10">
    <source>
        <dbReference type="Proteomes" id="UP000184471"/>
    </source>
</evidence>
<dbReference type="Gene3D" id="3.30.200.20">
    <property type="entry name" value="Phosphorylase Kinase, domain 1"/>
    <property type="match status" value="1"/>
</dbReference>
<evidence type="ECO:0000256" key="6">
    <source>
        <dbReference type="ARBA" id="ARBA00022840"/>
    </source>
</evidence>
<dbReference type="PROSITE" id="PS50011">
    <property type="entry name" value="PROTEIN_KINASE_DOM"/>
    <property type="match status" value="1"/>
</dbReference>
<dbReference type="RefSeq" id="WP_245794776.1">
    <property type="nucleotide sequence ID" value="NZ_FQVX01000004.1"/>
</dbReference>
<dbReference type="FunFam" id="1.10.510.10:FF:000021">
    <property type="entry name" value="Serine/threonine protein kinase"/>
    <property type="match status" value="1"/>
</dbReference>
<protein>
    <recommendedName>
        <fullName evidence="1">non-specific serine/threonine protein kinase</fullName>
        <ecNumber evidence="1">2.7.11.1</ecNumber>
    </recommendedName>
</protein>
<dbReference type="CDD" id="cd14014">
    <property type="entry name" value="STKc_PknB_like"/>
    <property type="match status" value="1"/>
</dbReference>
<dbReference type="GO" id="GO:0004674">
    <property type="term" value="F:protein serine/threonine kinase activity"/>
    <property type="evidence" value="ECO:0007669"/>
    <property type="project" value="UniProtKB-KW"/>
</dbReference>
<name>A0A1M5Q5S1_9ACTN</name>
<dbReference type="PANTHER" id="PTHR43289:SF6">
    <property type="entry name" value="SERINE_THREONINE-PROTEIN KINASE NEKL-3"/>
    <property type="match status" value="1"/>
</dbReference>
<feature type="domain" description="Protein kinase" evidence="8">
    <location>
        <begin position="14"/>
        <end position="275"/>
    </location>
</feature>
<dbReference type="Pfam" id="PF00069">
    <property type="entry name" value="Pkinase"/>
    <property type="match status" value="1"/>
</dbReference>
<dbReference type="EC" id="2.7.11.1" evidence="1"/>
<sequence length="510" mass="50844">MTGSVVRRVVGSRYELLGLIATGGMGQVWHGRDALLDRPVAVKLLRGEYSGDATIRSRFRTEARLAGRLAHRNIAALFDYGEEVSDAGEVCAHLVMELVDGESLSSLLAREGRLPSGRVLDLVGQTAAGLGAAHAAGVVHRDVKPGNLLVGRDGVVRITDFGVAWSAGSAPLTGTGQVVGTAHYLAPEQAAGGKAGPASDVYALGMVAWECLAGHRAFEGDNPVQIALRQLREDPPPLPADVPGPVRDLVARMLAKDPAGRPADGAELAAVVETVRAGRPLPPAPPPGTAPLPLPLGFVAPTPPPPPPRRRAVRALAVAGTLAAGAVLGIGALQLAAPGTGTPPAAVADAAPAGVDVRRDALAGRPADEVEDELVAAGLRVTRVTQDDAATAAGTVLAVTPVGALAAGDLVTLTVAVAPPAPSSAPAPVPAPAPTPVTVTVPVPVEVPVPVPAPGWEAPPVAEQPQPPAEVPPAPAAPEGPGDGPGNGQGNGNGNAGGNGGGNGNGRGRG</sequence>
<accession>A0A1M5Q5S1</accession>
<feature type="region of interest" description="Disordered" evidence="7">
    <location>
        <begin position="456"/>
        <end position="510"/>
    </location>
</feature>
<dbReference type="InterPro" id="IPR011009">
    <property type="entry name" value="Kinase-like_dom_sf"/>
</dbReference>
<keyword evidence="10" id="KW-1185">Reference proteome</keyword>
<dbReference type="Gene3D" id="1.10.510.10">
    <property type="entry name" value="Transferase(Phosphotransferase) domain 1"/>
    <property type="match status" value="1"/>
</dbReference>
<dbReference type="AlphaFoldDB" id="A0A1M5Q5S1"/>
<feature type="compositionally biased region" description="Pro residues" evidence="7">
    <location>
        <begin position="465"/>
        <end position="478"/>
    </location>
</feature>
<dbReference type="InterPro" id="IPR008271">
    <property type="entry name" value="Ser/Thr_kinase_AS"/>
</dbReference>
<evidence type="ECO:0000313" key="9">
    <source>
        <dbReference type="EMBL" id="SHH09099.1"/>
    </source>
</evidence>